<name>A0A066XHX7_COLSU</name>
<feature type="region of interest" description="Disordered" evidence="1">
    <location>
        <begin position="125"/>
        <end position="149"/>
    </location>
</feature>
<dbReference type="SUPFAM" id="SSF51322">
    <property type="entry name" value="Cyanovirin-N"/>
    <property type="match status" value="1"/>
</dbReference>
<evidence type="ECO:0000256" key="1">
    <source>
        <dbReference type="SAM" id="MobiDB-lite"/>
    </source>
</evidence>
<reference evidence="4" key="1">
    <citation type="journal article" date="2014" name="Genome Announc.">
        <title>Draft genome sequence of Colletotrichum sublineola, a destructive pathogen of cultivated sorghum.</title>
        <authorList>
            <person name="Baroncelli R."/>
            <person name="Sanz-Martin J.M."/>
            <person name="Rech G.E."/>
            <person name="Sukno S.A."/>
            <person name="Thon M.R."/>
        </authorList>
    </citation>
    <scope>NUCLEOTIDE SEQUENCE [LARGE SCALE GENOMIC DNA]</scope>
    <source>
        <strain evidence="4">TX430BB</strain>
    </source>
</reference>
<dbReference type="Proteomes" id="UP000027238">
    <property type="component" value="Unassembled WGS sequence"/>
</dbReference>
<dbReference type="STRING" id="1173701.A0A066XHX7"/>
<sequence length="149" mass="15452">MGRFLSLVPLKGLLLALGAAKVTKAGFLSDGCGFMDDGPEFTLRGDGSITTYCNDKICSTVTFTVINLNDCITNLYGDLQPKADGYEIEGTHIVCQCATGDGGFKESSLNVVRFRAATRCPGVASPQTGGLTGGVPPSSTPRVTSGKPP</sequence>
<accession>A0A066XHX7</accession>
<proteinExistence type="predicted"/>
<feature type="signal peptide" evidence="2">
    <location>
        <begin position="1"/>
        <end position="25"/>
    </location>
</feature>
<dbReference type="eggNOG" id="ENOG502R0RQ">
    <property type="taxonomic scope" value="Eukaryota"/>
</dbReference>
<comment type="caution">
    <text evidence="3">The sequence shown here is derived from an EMBL/GenBank/DDBJ whole genome shotgun (WGS) entry which is preliminary data.</text>
</comment>
<dbReference type="EMBL" id="JMSE01001038">
    <property type="protein sequence ID" value="KDN65356.1"/>
    <property type="molecule type" value="Genomic_DNA"/>
</dbReference>
<keyword evidence="2" id="KW-0732">Signal</keyword>
<evidence type="ECO:0000256" key="2">
    <source>
        <dbReference type="SAM" id="SignalP"/>
    </source>
</evidence>
<keyword evidence="4" id="KW-1185">Reference proteome</keyword>
<dbReference type="OrthoDB" id="4672515at2759"/>
<dbReference type="AlphaFoldDB" id="A0A066XHX7"/>
<dbReference type="Gene3D" id="2.30.60.10">
    <property type="entry name" value="Cyanovirin-N"/>
    <property type="match status" value="1"/>
</dbReference>
<evidence type="ECO:0000313" key="3">
    <source>
        <dbReference type="EMBL" id="KDN65356.1"/>
    </source>
</evidence>
<gene>
    <name evidence="3" type="ORF">CSUB01_08378</name>
</gene>
<feature type="chain" id="PRO_5001630231" evidence="2">
    <location>
        <begin position="26"/>
        <end position="149"/>
    </location>
</feature>
<dbReference type="InterPro" id="IPR036673">
    <property type="entry name" value="Cyanovirin-N_sf"/>
</dbReference>
<protein>
    <submittedName>
        <fullName evidence="3">Putative CVNH domain-containing protein</fullName>
    </submittedName>
</protein>
<organism evidence="3 4">
    <name type="scientific">Colletotrichum sublineola</name>
    <name type="common">Sorghum anthracnose fungus</name>
    <dbReference type="NCBI Taxonomy" id="1173701"/>
    <lineage>
        <taxon>Eukaryota</taxon>
        <taxon>Fungi</taxon>
        <taxon>Dikarya</taxon>
        <taxon>Ascomycota</taxon>
        <taxon>Pezizomycotina</taxon>
        <taxon>Sordariomycetes</taxon>
        <taxon>Hypocreomycetidae</taxon>
        <taxon>Glomerellales</taxon>
        <taxon>Glomerellaceae</taxon>
        <taxon>Colletotrichum</taxon>
        <taxon>Colletotrichum graminicola species complex</taxon>
    </lineage>
</organism>
<dbReference type="HOGENOM" id="CLU_1749537_0_0_1"/>
<evidence type="ECO:0000313" key="4">
    <source>
        <dbReference type="Proteomes" id="UP000027238"/>
    </source>
</evidence>